<dbReference type="PROSITE" id="PS50082">
    <property type="entry name" value="WD_REPEATS_2"/>
    <property type="match status" value="2"/>
</dbReference>
<dbReference type="PANTHER" id="PTHR10253">
    <property type="entry name" value="POLYCOMB PROTEIN"/>
    <property type="match status" value="1"/>
</dbReference>
<dbReference type="Proteomes" id="UP001271007">
    <property type="component" value="Unassembled WGS sequence"/>
</dbReference>
<evidence type="ECO:0000256" key="5">
    <source>
        <dbReference type="ARBA" id="ARBA00023163"/>
    </source>
</evidence>
<dbReference type="InterPro" id="IPR051243">
    <property type="entry name" value="PcG_WD-repeat"/>
</dbReference>
<keyword evidence="2 6" id="KW-0853">WD repeat</keyword>
<feature type="compositionally biased region" description="Low complexity" evidence="7">
    <location>
        <begin position="400"/>
        <end position="410"/>
    </location>
</feature>
<comment type="similarity">
    <text evidence="1">Belongs to the WD repeat ESC family.</text>
</comment>
<dbReference type="InterPro" id="IPR036322">
    <property type="entry name" value="WD40_repeat_dom_sf"/>
</dbReference>
<feature type="region of interest" description="Disordered" evidence="7">
    <location>
        <begin position="349"/>
        <end position="418"/>
    </location>
</feature>
<protein>
    <recommendedName>
        <fullName evidence="10">WD40 repeat-like protein</fullName>
    </recommendedName>
</protein>
<dbReference type="SMART" id="SM00320">
    <property type="entry name" value="WD40"/>
    <property type="match status" value="3"/>
</dbReference>
<name>A0AAJ0DA69_9PEZI</name>
<dbReference type="PROSITE" id="PS50294">
    <property type="entry name" value="WD_REPEATS_REGION"/>
    <property type="match status" value="2"/>
</dbReference>
<comment type="caution">
    <text evidence="8">The sequence shown here is derived from an EMBL/GenBank/DDBJ whole genome shotgun (WGS) entry which is preliminary data.</text>
</comment>
<feature type="repeat" description="WD" evidence="6">
    <location>
        <begin position="162"/>
        <end position="203"/>
    </location>
</feature>
<keyword evidence="9" id="KW-1185">Reference proteome</keyword>
<feature type="compositionally biased region" description="Pro residues" evidence="7">
    <location>
        <begin position="270"/>
        <end position="280"/>
    </location>
</feature>
<feature type="repeat" description="WD" evidence="6">
    <location>
        <begin position="113"/>
        <end position="148"/>
    </location>
</feature>
<dbReference type="AlphaFoldDB" id="A0AAJ0DA69"/>
<gene>
    <name evidence="8" type="ORF">LTR09_008803</name>
</gene>
<accession>A0AAJ0DA69</accession>
<feature type="region of interest" description="Disordered" evidence="7">
    <location>
        <begin position="269"/>
        <end position="295"/>
    </location>
</feature>
<evidence type="ECO:0000256" key="1">
    <source>
        <dbReference type="ARBA" id="ARBA00008075"/>
    </source>
</evidence>
<dbReference type="InterPro" id="IPR019775">
    <property type="entry name" value="WD40_repeat_CS"/>
</dbReference>
<evidence type="ECO:0000256" key="6">
    <source>
        <dbReference type="PROSITE-ProRule" id="PRU00221"/>
    </source>
</evidence>
<dbReference type="InterPro" id="IPR015943">
    <property type="entry name" value="WD40/YVTN_repeat-like_dom_sf"/>
</dbReference>
<reference evidence="8" key="1">
    <citation type="submission" date="2023-04" db="EMBL/GenBank/DDBJ databases">
        <title>Black Yeasts Isolated from many extreme environments.</title>
        <authorList>
            <person name="Coleine C."/>
            <person name="Stajich J.E."/>
            <person name="Selbmann L."/>
        </authorList>
    </citation>
    <scope>NUCLEOTIDE SEQUENCE</scope>
    <source>
        <strain evidence="8">CCFEE 5312</strain>
    </source>
</reference>
<evidence type="ECO:0000256" key="4">
    <source>
        <dbReference type="ARBA" id="ARBA00023015"/>
    </source>
</evidence>
<dbReference type="Pfam" id="PF00400">
    <property type="entry name" value="WD40"/>
    <property type="match status" value="3"/>
</dbReference>
<evidence type="ECO:0000313" key="8">
    <source>
        <dbReference type="EMBL" id="KAK3049883.1"/>
    </source>
</evidence>
<dbReference type="InterPro" id="IPR001680">
    <property type="entry name" value="WD40_rpt"/>
</dbReference>
<evidence type="ECO:0000256" key="3">
    <source>
        <dbReference type="ARBA" id="ARBA00022737"/>
    </source>
</evidence>
<evidence type="ECO:0000313" key="9">
    <source>
        <dbReference type="Proteomes" id="UP001271007"/>
    </source>
</evidence>
<dbReference type="SUPFAM" id="SSF50978">
    <property type="entry name" value="WD40 repeat-like"/>
    <property type="match status" value="1"/>
</dbReference>
<keyword evidence="3" id="KW-0677">Repeat</keyword>
<evidence type="ECO:0000256" key="2">
    <source>
        <dbReference type="ARBA" id="ARBA00022574"/>
    </source>
</evidence>
<organism evidence="8 9">
    <name type="scientific">Extremus antarcticus</name>
    <dbReference type="NCBI Taxonomy" id="702011"/>
    <lineage>
        <taxon>Eukaryota</taxon>
        <taxon>Fungi</taxon>
        <taxon>Dikarya</taxon>
        <taxon>Ascomycota</taxon>
        <taxon>Pezizomycotina</taxon>
        <taxon>Dothideomycetes</taxon>
        <taxon>Dothideomycetidae</taxon>
        <taxon>Mycosphaerellales</taxon>
        <taxon>Extremaceae</taxon>
        <taxon>Extremus</taxon>
    </lineage>
</organism>
<evidence type="ECO:0008006" key="10">
    <source>
        <dbReference type="Google" id="ProtNLM"/>
    </source>
</evidence>
<evidence type="ECO:0000256" key="7">
    <source>
        <dbReference type="SAM" id="MobiDB-lite"/>
    </source>
</evidence>
<keyword evidence="4" id="KW-0805">Transcription regulation</keyword>
<proteinExistence type="inferred from homology"/>
<keyword evidence="5" id="KW-0804">Transcription</keyword>
<dbReference type="PROSITE" id="PS00678">
    <property type="entry name" value="WD_REPEATS_1"/>
    <property type="match status" value="1"/>
</dbReference>
<dbReference type="Gene3D" id="2.130.10.10">
    <property type="entry name" value="YVTN repeat-like/Quinoprotein amine dehydrogenase"/>
    <property type="match status" value="1"/>
</dbReference>
<sequence length="496" mass="55036">MDIFPTLTDCARLFQGDQTLFDVKFFPYPTADNDNIFAVTGEQDVFIFRPDLESDPPYELLGWYKDEDSKAFYNSLVWTVDPTTHRPLLCIAGSSPKQIKILDALTGEPLRTLPGHGKDINDLAISPLSTNLIASAAEDYTIRLWDLRPKFEAQPCVAIFSGEGHKQPTLSMAFHPNGRWLLSGGLDTAVCLWAVPDLDQLDQPEDQISQHTTPTVVYYPHFMSIEIHPNYVDCLQFYGDLIFSRAARDQNSNNKNEILLWKIDGFDPNDPAPSEPPMPGPTTYTRSSFPHPKSSRGFQRILSFSIPHTDRFYHRFGLLHRPGMRPILSMGNQESTFLFWDLQKLEEGGDPAEEKKRGRGGKAGRKPNPTISSENLNRLDEVRSESVASDGNTTGGGGTPKPSSTSMSGPPERRFALSDPFTPLKAHASFTPKTRLCRNARGLDEHFATSQMAWSPDGTWLVACGDKGMMCIFHRDKSVVNGGGVRVEGAAAASKA</sequence>
<dbReference type="EMBL" id="JAWDJX010000036">
    <property type="protein sequence ID" value="KAK3049883.1"/>
    <property type="molecule type" value="Genomic_DNA"/>
</dbReference>